<dbReference type="Gene3D" id="3.40.640.10">
    <property type="entry name" value="Type I PLP-dependent aspartate aminotransferase-like (Major domain)"/>
    <property type="match status" value="1"/>
</dbReference>
<dbReference type="InterPro" id="IPR004839">
    <property type="entry name" value="Aminotransferase_I/II_large"/>
</dbReference>
<dbReference type="GO" id="GO:0030170">
    <property type="term" value="F:pyridoxal phosphate binding"/>
    <property type="evidence" value="ECO:0007669"/>
    <property type="project" value="InterPro"/>
</dbReference>
<dbReference type="Pfam" id="PF00155">
    <property type="entry name" value="Aminotran_1_2"/>
    <property type="match status" value="1"/>
</dbReference>
<dbReference type="AlphaFoldDB" id="A0A6B2L7M4"/>
<dbReference type="InterPro" id="IPR015421">
    <property type="entry name" value="PyrdxlP-dep_Trfase_major"/>
</dbReference>
<dbReference type="PANTHER" id="PTHR43799">
    <property type="entry name" value="AMINOTRANSFERASE, PUTATIVE-RELATED"/>
    <property type="match status" value="1"/>
</dbReference>
<dbReference type="InterPro" id="IPR015424">
    <property type="entry name" value="PyrdxlP-dep_Trfase"/>
</dbReference>
<name>A0A6B2L7M4_9EUKA</name>
<evidence type="ECO:0000313" key="2">
    <source>
        <dbReference type="EMBL" id="NDV33002.1"/>
    </source>
</evidence>
<feature type="domain" description="Aminotransferase class I/classII large" evidence="1">
    <location>
        <begin position="92"/>
        <end position="304"/>
    </location>
</feature>
<proteinExistence type="predicted"/>
<accession>A0A6B2L7M4</accession>
<dbReference type="CDD" id="cd00609">
    <property type="entry name" value="AAT_like"/>
    <property type="match status" value="1"/>
</dbReference>
<reference evidence="2" key="1">
    <citation type="journal article" date="2020" name="J. Eukaryot. Microbiol.">
        <title>De novo Sequencing, Assembly and Annotation of the Transcriptome for the Free-Living Testate Amoeba Arcella intermedia.</title>
        <authorList>
            <person name="Ribeiro G.M."/>
            <person name="Porfirio-Sousa A.L."/>
            <person name="Maurer-Alcala X.X."/>
            <person name="Katz L.A."/>
            <person name="Lahr D.J.G."/>
        </authorList>
    </citation>
    <scope>NUCLEOTIDE SEQUENCE</scope>
</reference>
<dbReference type="SUPFAM" id="SSF53383">
    <property type="entry name" value="PLP-dependent transferases"/>
    <property type="match status" value="1"/>
</dbReference>
<dbReference type="EMBL" id="GIBP01004033">
    <property type="protein sequence ID" value="NDV33002.1"/>
    <property type="molecule type" value="Transcribed_RNA"/>
</dbReference>
<protein>
    <recommendedName>
        <fullName evidence="1">Aminotransferase class I/classII large domain-containing protein</fullName>
    </recommendedName>
</protein>
<sequence>MEHYPAADFEPALSSLSHWLSPSGDLKERFTLGNGASEIIDIVTRLSPKGPFKPGPSVIDNISVQYMEYQRSAEADGRSVIPYDSNEKEGISAIINPCNPTGVFLEKESLKEHISKKHSENSFVLVDESMLPWYGENWREQSLIGEKQWIENLLTEKGISVWIIHSWTKIWCCPGIRLGSVVAPTKQHMVEFKKKQVPWSLNNVALAFANEVVKDHSYMVKTWEVTKQWRQETIQRIATHLPTWKCYGQSWLSWIWIDTGDAMVAKKAEELALAAGMPIRPGSKGYKMDKFIRIGVRKPEEQMQLLQSWEPLHHKT</sequence>
<organism evidence="2">
    <name type="scientific">Arcella intermedia</name>
    <dbReference type="NCBI Taxonomy" id="1963864"/>
    <lineage>
        <taxon>Eukaryota</taxon>
        <taxon>Amoebozoa</taxon>
        <taxon>Tubulinea</taxon>
        <taxon>Elardia</taxon>
        <taxon>Arcellinida</taxon>
        <taxon>Sphaerothecina</taxon>
        <taxon>Arcellidae</taxon>
        <taxon>Arcella</taxon>
    </lineage>
</organism>
<dbReference type="InterPro" id="IPR015422">
    <property type="entry name" value="PyrdxlP-dep_Trfase_small"/>
</dbReference>
<evidence type="ECO:0000259" key="1">
    <source>
        <dbReference type="Pfam" id="PF00155"/>
    </source>
</evidence>
<dbReference type="Gene3D" id="3.90.1150.10">
    <property type="entry name" value="Aspartate Aminotransferase, domain 1"/>
    <property type="match status" value="1"/>
</dbReference>
<dbReference type="PANTHER" id="PTHR43799:SF1">
    <property type="entry name" value="ASPARTATE AMINOTRANSFERASE"/>
    <property type="match status" value="1"/>
</dbReference>